<evidence type="ECO:0000259" key="6">
    <source>
        <dbReference type="Pfam" id="PF01212"/>
    </source>
</evidence>
<dbReference type="InterPro" id="IPR015422">
    <property type="entry name" value="PyrdxlP-dep_Trfase_small"/>
</dbReference>
<keyword evidence="4" id="KW-0456">Lyase</keyword>
<dbReference type="GO" id="GO:0006545">
    <property type="term" value="P:glycine biosynthetic process"/>
    <property type="evidence" value="ECO:0007669"/>
    <property type="project" value="TreeGrafter"/>
</dbReference>
<sequence>MTDAMVDLRSDTVTRPSKAMYAAMAAAEVGDDVLGDDPTTARLEEEAAEMLGKEAGLFVPTGTMGNLAAIITHASGVAFPEMISGNKQHTYLYEVGTTARLAGVHNWAVPNKADGTLALDEIENAIRIEDVHHPQTRLVILENTHNSCGGVPLPTSYVDSVGALTKSHKIALHIDGARIFNAATALGQPASRVCQAADSVTFCLSKGLGAPAGSVLVGSRDFIKRTRNVRKALGGGMRQSGVLAACGLVALREMTTRLAEDHEAAQILARGLAEMPGITIRAQDVHTNILYFDVADGKGEILCEKLAQDHGVLVGAYSTAQVRAVTHVDAPPSVMPRVLDAFRATLGSIFP</sequence>
<dbReference type="InterPro" id="IPR001597">
    <property type="entry name" value="ArAA_b-elim_lyase/Thr_aldolase"/>
</dbReference>
<evidence type="ECO:0000256" key="1">
    <source>
        <dbReference type="ARBA" id="ARBA00001933"/>
    </source>
</evidence>
<dbReference type="Proteomes" id="UP000241890">
    <property type="component" value="Unassembled WGS sequence"/>
</dbReference>
<dbReference type="FunFam" id="3.40.640.10:FF:000030">
    <property type="entry name" value="Low-specificity L-threonine aldolase"/>
    <property type="match status" value="1"/>
</dbReference>
<dbReference type="NCBIfam" id="NF041359">
    <property type="entry name" value="GntG_guanitoxin"/>
    <property type="match status" value="1"/>
</dbReference>
<keyword evidence="8" id="KW-1185">Reference proteome</keyword>
<dbReference type="InParanoid" id="A0A2R5GUG8"/>
<evidence type="ECO:0000256" key="2">
    <source>
        <dbReference type="ARBA" id="ARBA00006966"/>
    </source>
</evidence>
<comment type="similarity">
    <text evidence="2">Belongs to the threonine aldolase family.</text>
</comment>
<dbReference type="InterPro" id="IPR023603">
    <property type="entry name" value="Low_specificity_L-TA-like"/>
</dbReference>
<dbReference type="NCBIfam" id="NF007825">
    <property type="entry name" value="PRK10534.1"/>
    <property type="match status" value="1"/>
</dbReference>
<dbReference type="GO" id="GO:0008732">
    <property type="term" value="F:L-allo-threonine aldolase activity"/>
    <property type="evidence" value="ECO:0007669"/>
    <property type="project" value="TreeGrafter"/>
</dbReference>
<organism evidence="7 8">
    <name type="scientific">Hondaea fermentalgiana</name>
    <dbReference type="NCBI Taxonomy" id="2315210"/>
    <lineage>
        <taxon>Eukaryota</taxon>
        <taxon>Sar</taxon>
        <taxon>Stramenopiles</taxon>
        <taxon>Bigyra</taxon>
        <taxon>Labyrinthulomycetes</taxon>
        <taxon>Thraustochytrida</taxon>
        <taxon>Thraustochytriidae</taxon>
        <taxon>Hondaea</taxon>
    </lineage>
</organism>
<evidence type="ECO:0000256" key="5">
    <source>
        <dbReference type="PIRSR" id="PIRSR017617-1"/>
    </source>
</evidence>
<dbReference type="InterPro" id="IPR015424">
    <property type="entry name" value="PyrdxlP-dep_Trfase"/>
</dbReference>
<dbReference type="PIRSF" id="PIRSF017617">
    <property type="entry name" value="Thr_aldolase"/>
    <property type="match status" value="1"/>
</dbReference>
<dbReference type="Pfam" id="PF01212">
    <property type="entry name" value="Beta_elim_lyase"/>
    <property type="match status" value="1"/>
</dbReference>
<evidence type="ECO:0000313" key="8">
    <source>
        <dbReference type="Proteomes" id="UP000241890"/>
    </source>
</evidence>
<keyword evidence="3" id="KW-0663">Pyridoxal phosphate</keyword>
<dbReference type="Gene3D" id="3.40.640.10">
    <property type="entry name" value="Type I PLP-dependent aspartate aminotransferase-like (Major domain)"/>
    <property type="match status" value="1"/>
</dbReference>
<feature type="modified residue" description="N6-(pyridoxal phosphate)lysine" evidence="5">
    <location>
        <position position="206"/>
    </location>
</feature>
<name>A0A2R5GUG8_9STRA</name>
<dbReference type="AlphaFoldDB" id="A0A2R5GUG8"/>
<dbReference type="Gene3D" id="3.90.1150.10">
    <property type="entry name" value="Aspartate Aminotransferase, domain 1"/>
    <property type="match status" value="1"/>
</dbReference>
<dbReference type="PANTHER" id="PTHR48097">
    <property type="entry name" value="L-THREONINE ALDOLASE-RELATED"/>
    <property type="match status" value="1"/>
</dbReference>
<accession>A0A2R5GUG8</accession>
<evidence type="ECO:0000256" key="3">
    <source>
        <dbReference type="ARBA" id="ARBA00022898"/>
    </source>
</evidence>
<dbReference type="PANTHER" id="PTHR48097:SF9">
    <property type="entry name" value="L-THREONINE ALDOLASE"/>
    <property type="match status" value="1"/>
</dbReference>
<comment type="cofactor">
    <cofactor evidence="1">
        <name>pyridoxal 5'-phosphate</name>
        <dbReference type="ChEBI" id="CHEBI:597326"/>
    </cofactor>
</comment>
<protein>
    <submittedName>
        <fullName evidence="7">Low specificity L-threonine aldolase</fullName>
    </submittedName>
</protein>
<feature type="domain" description="Aromatic amino acid beta-eliminating lyase/threonine aldolase" evidence="6">
    <location>
        <begin position="7"/>
        <end position="293"/>
    </location>
</feature>
<reference evidence="7 8" key="1">
    <citation type="submission" date="2017-12" db="EMBL/GenBank/DDBJ databases">
        <title>Sequencing, de novo assembly and annotation of complete genome of a new Thraustochytrid species, strain FCC1311.</title>
        <authorList>
            <person name="Sedici K."/>
            <person name="Godart F."/>
            <person name="Aiese Cigliano R."/>
            <person name="Sanseverino W."/>
            <person name="Barakat M."/>
            <person name="Ortet P."/>
            <person name="Marechal E."/>
            <person name="Cagnac O."/>
            <person name="Amato A."/>
        </authorList>
    </citation>
    <scope>NUCLEOTIDE SEQUENCE [LARGE SCALE GENOMIC DNA]</scope>
</reference>
<comment type="caution">
    <text evidence="7">The sequence shown here is derived from an EMBL/GenBank/DDBJ whole genome shotgun (WGS) entry which is preliminary data.</text>
</comment>
<dbReference type="OrthoDB" id="10261951at2759"/>
<dbReference type="EMBL" id="BEYU01000198">
    <property type="protein sequence ID" value="GBG34517.1"/>
    <property type="molecule type" value="Genomic_DNA"/>
</dbReference>
<evidence type="ECO:0000256" key="4">
    <source>
        <dbReference type="ARBA" id="ARBA00023239"/>
    </source>
</evidence>
<dbReference type="GO" id="GO:0005829">
    <property type="term" value="C:cytosol"/>
    <property type="evidence" value="ECO:0007669"/>
    <property type="project" value="TreeGrafter"/>
</dbReference>
<dbReference type="InterPro" id="IPR015421">
    <property type="entry name" value="PyrdxlP-dep_Trfase_major"/>
</dbReference>
<gene>
    <name evidence="7" type="ORF">FCC1311_107412</name>
</gene>
<proteinExistence type="inferred from homology"/>
<dbReference type="SUPFAM" id="SSF53383">
    <property type="entry name" value="PLP-dependent transferases"/>
    <property type="match status" value="1"/>
</dbReference>
<evidence type="ECO:0000313" key="7">
    <source>
        <dbReference type="EMBL" id="GBG34517.1"/>
    </source>
</evidence>
<dbReference type="GO" id="GO:0006567">
    <property type="term" value="P:L-threonine catabolic process"/>
    <property type="evidence" value="ECO:0007669"/>
    <property type="project" value="TreeGrafter"/>
</dbReference>